<protein>
    <submittedName>
        <fullName evidence="5">Exocyst complex component Sec6</fullName>
    </submittedName>
</protein>
<dbReference type="EMBL" id="CP151513">
    <property type="protein sequence ID" value="WZN65904.1"/>
    <property type="molecule type" value="Genomic_DNA"/>
</dbReference>
<evidence type="ECO:0000256" key="2">
    <source>
        <dbReference type="ARBA" id="ARBA00022448"/>
    </source>
</evidence>
<evidence type="ECO:0000256" key="3">
    <source>
        <dbReference type="ARBA" id="ARBA00022483"/>
    </source>
</evidence>
<dbReference type="GO" id="GO:0051601">
    <property type="term" value="P:exocyst localization"/>
    <property type="evidence" value="ECO:0007669"/>
    <property type="project" value="TreeGrafter"/>
</dbReference>
<sequence>MKNPSSARHGVRGAAEALDRAAMVSSSSAPAEAARSAREDVLRMLRESSSCSRDLVASLEADLAKLDAVDRNADLWVSQPIRRCMAKLEDLDTHNLDHKHRELLTDLACCQRNLRCVSNDVKEFVVMERRVKRCGQALRGIVDGLDSGRGRAPERGGHSRSSSSDLSVSVCSEAADDVNRRRVLFGAYLKLMRPPASPRLVRSLRDSLGRRGGPIRYEEFDTVAHAWLEEWRHLTSILEAVFRSYLSVAQRSPLLLVECLKIVEVHENVAEGHHRTLRDLEAREVPASLEERDLSLVRTMMPVLEEAAEADRERGSADGAEVHENLTILLVRCVSDSVRSRVRDVANQAFYAETTAESRSLVLDALVEDLWAHHDEVNALFPGRYNMATTIPTFYSEHLASCLRDLAAKIAEGNQVGFSNADVLGLISWIERFVSGMLGTSSTGGDAQRVGETLNGELLSQLGSFREIYVARSAAKLREWMRGILAKDTEALRSMTPERAESGPLPLLSAGPIDVFSAIQSELHTTLEEVSDPALAALSACSMADLILEHAEGYEAAVEATAEAGEASGGASNEAKGLILTRSSSSPAAFAKAVRPILSGTGVPESIKSGRWDPGPRPATSASVEQLCLAANSCSVYHSEASEVVRLVEDKIGFWDLAASASGSLLISASLGEARAGLGRFEKLMRSSILRFQRGSTLCVSALVGLILRDVGEVLGGLFGEDWLLEGNRCVETVCATIHDYCVDTAEYLRWEIYSRFLASLFDEILHAYLTGLYSAYSDGRITKAWKKAAKRDEAVASECASIVASLHAGAAKSPDALSSIRKGLRKMVTEVAKILDT</sequence>
<keyword evidence="2" id="KW-0813">Transport</keyword>
<evidence type="ECO:0000313" key="6">
    <source>
        <dbReference type="Proteomes" id="UP001472866"/>
    </source>
</evidence>
<feature type="region of interest" description="Disordered" evidence="4">
    <location>
        <begin position="145"/>
        <end position="165"/>
    </location>
</feature>
<gene>
    <name evidence="5" type="ORF">HKI87_13g74660</name>
</gene>
<proteinExistence type="inferred from homology"/>
<dbReference type="GO" id="GO:0006887">
    <property type="term" value="P:exocytosis"/>
    <property type="evidence" value="ECO:0007669"/>
    <property type="project" value="UniProtKB-KW"/>
</dbReference>
<organism evidence="5 6">
    <name type="scientific">Chloropicon roscoffensis</name>
    <dbReference type="NCBI Taxonomy" id="1461544"/>
    <lineage>
        <taxon>Eukaryota</taxon>
        <taxon>Viridiplantae</taxon>
        <taxon>Chlorophyta</taxon>
        <taxon>Chloropicophyceae</taxon>
        <taxon>Chloropicales</taxon>
        <taxon>Chloropicaceae</taxon>
        <taxon>Chloropicon</taxon>
    </lineage>
</organism>
<evidence type="ECO:0000256" key="1">
    <source>
        <dbReference type="ARBA" id="ARBA00009447"/>
    </source>
</evidence>
<dbReference type="InterPro" id="IPR010326">
    <property type="entry name" value="EXOC3/Sec6"/>
</dbReference>
<dbReference type="AlphaFoldDB" id="A0AAX4PIY4"/>
<dbReference type="InterPro" id="IPR042532">
    <property type="entry name" value="EXOC3/Sec6_C"/>
</dbReference>
<name>A0AAX4PIY4_9CHLO</name>
<dbReference type="PANTHER" id="PTHR21292:SF1">
    <property type="entry name" value="EXOCYST COMPLEX COMPONENT 3"/>
    <property type="match status" value="1"/>
</dbReference>
<dbReference type="Gene3D" id="1.10.357.70">
    <property type="entry name" value="Exocyst complex component Sec6, C-terminal domain"/>
    <property type="match status" value="1"/>
</dbReference>
<dbReference type="Pfam" id="PF06046">
    <property type="entry name" value="Sec6"/>
    <property type="match status" value="1"/>
</dbReference>
<reference evidence="5 6" key="1">
    <citation type="submission" date="2024-03" db="EMBL/GenBank/DDBJ databases">
        <title>Complete genome sequence of the green alga Chloropicon roscoffensis RCC1871.</title>
        <authorList>
            <person name="Lemieux C."/>
            <person name="Pombert J.-F."/>
            <person name="Otis C."/>
            <person name="Turmel M."/>
        </authorList>
    </citation>
    <scope>NUCLEOTIDE SEQUENCE [LARGE SCALE GENOMIC DNA]</scope>
    <source>
        <strain evidence="5 6">RCC1871</strain>
    </source>
</reference>
<evidence type="ECO:0000313" key="5">
    <source>
        <dbReference type="EMBL" id="WZN65904.1"/>
    </source>
</evidence>
<keyword evidence="3" id="KW-0268">Exocytosis</keyword>
<keyword evidence="6" id="KW-1185">Reference proteome</keyword>
<dbReference type="GO" id="GO:0000149">
    <property type="term" value="F:SNARE binding"/>
    <property type="evidence" value="ECO:0007669"/>
    <property type="project" value="TreeGrafter"/>
</dbReference>
<dbReference type="Proteomes" id="UP001472866">
    <property type="component" value="Chromosome 13"/>
</dbReference>
<dbReference type="GO" id="GO:0000145">
    <property type="term" value="C:exocyst"/>
    <property type="evidence" value="ECO:0007669"/>
    <property type="project" value="InterPro"/>
</dbReference>
<feature type="compositionally biased region" description="Basic and acidic residues" evidence="4">
    <location>
        <begin position="146"/>
        <end position="157"/>
    </location>
</feature>
<comment type="similarity">
    <text evidence="1">Belongs to the SEC6 family.</text>
</comment>
<dbReference type="PANTHER" id="PTHR21292">
    <property type="entry name" value="EXOCYST COMPLEX COMPONENT SEC6-RELATED"/>
    <property type="match status" value="1"/>
</dbReference>
<accession>A0AAX4PIY4</accession>
<evidence type="ECO:0000256" key="4">
    <source>
        <dbReference type="SAM" id="MobiDB-lite"/>
    </source>
</evidence>